<protein>
    <submittedName>
        <fullName evidence="1">Uncharacterized protein</fullName>
    </submittedName>
</protein>
<proteinExistence type="predicted"/>
<organism evidence="1 2">
    <name type="scientific">Deinococcus radiopugnans ATCC 19172</name>
    <dbReference type="NCBI Taxonomy" id="585398"/>
    <lineage>
        <taxon>Bacteria</taxon>
        <taxon>Thermotogati</taxon>
        <taxon>Deinococcota</taxon>
        <taxon>Deinococci</taxon>
        <taxon>Deinococcales</taxon>
        <taxon>Deinococcaceae</taxon>
        <taxon>Deinococcus</taxon>
    </lineage>
</organism>
<reference evidence="1 2" key="1">
    <citation type="submission" date="2019-06" db="EMBL/GenBank/DDBJ databases">
        <title>Genome sequence of Deinococcus radiopugnans ATCC 19172.</title>
        <authorList>
            <person name="Maclea K.S."/>
            <person name="Maynard C.R."/>
        </authorList>
    </citation>
    <scope>NUCLEOTIDE SEQUENCE [LARGE SCALE GENOMIC DNA]</scope>
    <source>
        <strain evidence="1 2">ATCC 19172</strain>
    </source>
</reference>
<evidence type="ECO:0000313" key="2">
    <source>
        <dbReference type="Proteomes" id="UP000313988"/>
    </source>
</evidence>
<dbReference type="EMBL" id="VDMO01000007">
    <property type="protein sequence ID" value="TNM71572.1"/>
    <property type="molecule type" value="Genomic_DNA"/>
</dbReference>
<comment type="caution">
    <text evidence="1">The sequence shown here is derived from an EMBL/GenBank/DDBJ whole genome shotgun (WGS) entry which is preliminary data.</text>
</comment>
<evidence type="ECO:0000313" key="1">
    <source>
        <dbReference type="EMBL" id="TNM71572.1"/>
    </source>
</evidence>
<name>A0A5C4Y6Z0_9DEIO</name>
<gene>
    <name evidence="1" type="ORF">FHR04_08520</name>
</gene>
<dbReference type="AlphaFoldDB" id="A0A5C4Y6Z0"/>
<sequence>MVSADALERYLGRATRFLPSRIRREVRAELHANLYQAMLDARLQGLNEADAWAAAVRESGSAWRLALQLARVHTLGLAPRVLLAGMVLGGAAYAVRAEVHSAPTGQEARP</sequence>
<accession>A0A5C4Y6Z0</accession>
<dbReference type="Proteomes" id="UP000313988">
    <property type="component" value="Unassembled WGS sequence"/>
</dbReference>
<dbReference type="OrthoDB" id="74233at2"/>